<accession>A0A5B7K6X9</accession>
<organism evidence="2 3">
    <name type="scientific">Portunus trituberculatus</name>
    <name type="common">Swimming crab</name>
    <name type="synonym">Neptunus trituberculatus</name>
    <dbReference type="NCBI Taxonomy" id="210409"/>
    <lineage>
        <taxon>Eukaryota</taxon>
        <taxon>Metazoa</taxon>
        <taxon>Ecdysozoa</taxon>
        <taxon>Arthropoda</taxon>
        <taxon>Crustacea</taxon>
        <taxon>Multicrustacea</taxon>
        <taxon>Malacostraca</taxon>
        <taxon>Eumalacostraca</taxon>
        <taxon>Eucarida</taxon>
        <taxon>Decapoda</taxon>
        <taxon>Pleocyemata</taxon>
        <taxon>Brachyura</taxon>
        <taxon>Eubrachyura</taxon>
        <taxon>Portunoidea</taxon>
        <taxon>Portunidae</taxon>
        <taxon>Portuninae</taxon>
        <taxon>Portunus</taxon>
    </lineage>
</organism>
<sequence length="96" mass="10914">MLADSGYEGFQLLDEVHGGDDNDDQDGQDSEEDYDSEVPEEEIDALLEEGLPEEMKGPRKRRREALLGEGEDAPYDERQKIVLVGEEEEAEQKEEE</sequence>
<evidence type="ECO:0000313" key="2">
    <source>
        <dbReference type="EMBL" id="MPD02810.1"/>
    </source>
</evidence>
<dbReference type="Proteomes" id="UP000324222">
    <property type="component" value="Unassembled WGS sequence"/>
</dbReference>
<evidence type="ECO:0000313" key="3">
    <source>
        <dbReference type="Proteomes" id="UP000324222"/>
    </source>
</evidence>
<name>A0A5B7K6X9_PORTR</name>
<protein>
    <submittedName>
        <fullName evidence="2">Uncharacterized protein</fullName>
    </submittedName>
</protein>
<reference evidence="2 3" key="1">
    <citation type="submission" date="2019-05" db="EMBL/GenBank/DDBJ databases">
        <title>Another draft genome of Portunus trituberculatus and its Hox gene families provides insights of decapod evolution.</title>
        <authorList>
            <person name="Jeong J.-H."/>
            <person name="Song I."/>
            <person name="Kim S."/>
            <person name="Choi T."/>
            <person name="Kim D."/>
            <person name="Ryu S."/>
            <person name="Kim W."/>
        </authorList>
    </citation>
    <scope>NUCLEOTIDE SEQUENCE [LARGE SCALE GENOMIC DNA]</scope>
    <source>
        <tissue evidence="2">Muscle</tissue>
    </source>
</reference>
<dbReference type="AlphaFoldDB" id="A0A5B7K6X9"/>
<evidence type="ECO:0000256" key="1">
    <source>
        <dbReference type="SAM" id="MobiDB-lite"/>
    </source>
</evidence>
<dbReference type="OrthoDB" id="112668at2759"/>
<comment type="caution">
    <text evidence="2">The sequence shown here is derived from an EMBL/GenBank/DDBJ whole genome shotgun (WGS) entry which is preliminary data.</text>
</comment>
<feature type="compositionally biased region" description="Acidic residues" evidence="1">
    <location>
        <begin position="21"/>
        <end position="52"/>
    </location>
</feature>
<dbReference type="EMBL" id="VSRR010133220">
    <property type="protein sequence ID" value="MPD02810.1"/>
    <property type="molecule type" value="Genomic_DNA"/>
</dbReference>
<gene>
    <name evidence="2" type="ORF">E2C01_098415</name>
</gene>
<keyword evidence="3" id="KW-1185">Reference proteome</keyword>
<feature type="compositionally biased region" description="Acidic residues" evidence="1">
    <location>
        <begin position="85"/>
        <end position="96"/>
    </location>
</feature>
<feature type="region of interest" description="Disordered" evidence="1">
    <location>
        <begin position="1"/>
        <end position="96"/>
    </location>
</feature>
<proteinExistence type="predicted"/>